<dbReference type="Pfam" id="PF03738">
    <property type="entry name" value="GSP_synth"/>
    <property type="match status" value="1"/>
</dbReference>
<evidence type="ECO:0000259" key="6">
    <source>
        <dbReference type="Pfam" id="PF03738"/>
    </source>
</evidence>
<name>A0A917H8B6_9BACL</name>
<dbReference type="SUPFAM" id="SSF56059">
    <property type="entry name" value="Glutathione synthetase ATP-binding domain-like"/>
    <property type="match status" value="1"/>
</dbReference>
<evidence type="ECO:0000313" key="7">
    <source>
        <dbReference type="EMBL" id="GGG70750.1"/>
    </source>
</evidence>
<evidence type="ECO:0000256" key="1">
    <source>
        <dbReference type="ARBA" id="ARBA00022598"/>
    </source>
</evidence>
<evidence type="ECO:0000256" key="3">
    <source>
        <dbReference type="ARBA" id="ARBA00022741"/>
    </source>
</evidence>
<keyword evidence="4" id="KW-0067">ATP-binding</keyword>
<keyword evidence="5" id="KW-0460">Magnesium</keyword>
<dbReference type="GO" id="GO:0016874">
    <property type="term" value="F:ligase activity"/>
    <property type="evidence" value="ECO:0007669"/>
    <property type="project" value="UniProtKB-KW"/>
</dbReference>
<dbReference type="RefSeq" id="WP_188889755.1">
    <property type="nucleotide sequence ID" value="NZ_BMHY01000004.1"/>
</dbReference>
<dbReference type="GO" id="GO:0005524">
    <property type="term" value="F:ATP binding"/>
    <property type="evidence" value="ECO:0007669"/>
    <property type="project" value="UniProtKB-KW"/>
</dbReference>
<accession>A0A917H8B6</accession>
<evidence type="ECO:0000256" key="4">
    <source>
        <dbReference type="ARBA" id="ARBA00022840"/>
    </source>
</evidence>
<dbReference type="InterPro" id="IPR016185">
    <property type="entry name" value="PreATP-grasp_dom_sf"/>
</dbReference>
<feature type="domain" description="Glutathionylspermidine synthase pre-ATP-grasp-like" evidence="6">
    <location>
        <begin position="26"/>
        <end position="399"/>
    </location>
</feature>
<evidence type="ECO:0000313" key="8">
    <source>
        <dbReference type="Proteomes" id="UP000600247"/>
    </source>
</evidence>
<proteinExistence type="predicted"/>
<keyword evidence="3" id="KW-0547">Nucleotide-binding</keyword>
<reference evidence="7 8" key="1">
    <citation type="journal article" date="2014" name="Int. J. Syst. Evol. Microbiol.">
        <title>Complete genome sequence of Corynebacterium casei LMG S-19264T (=DSM 44701T), isolated from a smear-ripened cheese.</title>
        <authorList>
            <consortium name="US DOE Joint Genome Institute (JGI-PGF)"/>
            <person name="Walter F."/>
            <person name="Albersmeier A."/>
            <person name="Kalinowski J."/>
            <person name="Ruckert C."/>
        </authorList>
    </citation>
    <scope>NUCLEOTIDE SEQUENCE [LARGE SCALE GENOMIC DNA]</scope>
    <source>
        <strain evidence="7 8">CGMCC 1.15286</strain>
    </source>
</reference>
<evidence type="ECO:0000256" key="2">
    <source>
        <dbReference type="ARBA" id="ARBA00022723"/>
    </source>
</evidence>
<evidence type="ECO:0000256" key="5">
    <source>
        <dbReference type="ARBA" id="ARBA00022842"/>
    </source>
</evidence>
<organism evidence="7 8">
    <name type="scientific">Paenibacillus radicis</name>
    <name type="common">ex Gao et al. 2016</name>
    <dbReference type="NCBI Taxonomy" id="1737354"/>
    <lineage>
        <taxon>Bacteria</taxon>
        <taxon>Bacillati</taxon>
        <taxon>Bacillota</taxon>
        <taxon>Bacilli</taxon>
        <taxon>Bacillales</taxon>
        <taxon>Paenibacillaceae</taxon>
        <taxon>Paenibacillus</taxon>
    </lineage>
</organism>
<keyword evidence="2" id="KW-0479">Metal-binding</keyword>
<dbReference type="GO" id="GO:0046872">
    <property type="term" value="F:metal ion binding"/>
    <property type="evidence" value="ECO:0007669"/>
    <property type="project" value="UniProtKB-KW"/>
</dbReference>
<dbReference type="Gene3D" id="3.30.1490.330">
    <property type="match status" value="1"/>
</dbReference>
<dbReference type="AlphaFoldDB" id="A0A917H8B6"/>
<sequence>MTTNNKQKAFEVIGNPSGNRAALVAELSSLGFTWADLEGEPYWIDQAVAMRREVYEELEAAAAKLWSVFDRACRFVHGRQDLYAMLGIPELLWPALDAVELQSEGGLISRYARFDFAISDEGIIQLLELNADTPTGYAEAAVATPWQCERLSLDSPNVQMQALVAAAWAEEEPDTAACAAYGEHLEDSGTIDMLVKHSGQQVDCVDLLELWVDEGVLRKKDGQAIDRLFALYPKEWMAIDEGGEALAYAVESGQLQLFNSVHSIILQSKGMMALIWGLYELHMLFDAEERSAIERYMLPTYNKALFDGSYVSKSMFGREGGSVMLYDEQGSLEVKDEDGFDTSRLFPRVYQKRAELAKIDLEAGQFSLLTGMFVINGVPCGLLGRAGGLITGNTSHFVAIGVKAS</sequence>
<dbReference type="SUPFAM" id="SSF52440">
    <property type="entry name" value="PreATP-grasp domain"/>
    <property type="match status" value="1"/>
</dbReference>
<gene>
    <name evidence="7" type="primary">gspS</name>
    <name evidence="7" type="ORF">GCM10010918_27730</name>
</gene>
<protein>
    <submittedName>
        <fullName evidence="7">Glutathionylspermidine synthase</fullName>
    </submittedName>
</protein>
<dbReference type="InterPro" id="IPR005494">
    <property type="entry name" value="GSPS_pre-ATP-grasp-like_dom"/>
</dbReference>
<keyword evidence="1" id="KW-0436">Ligase</keyword>
<dbReference type="Proteomes" id="UP000600247">
    <property type="component" value="Unassembled WGS sequence"/>
</dbReference>
<comment type="caution">
    <text evidence="7">The sequence shown here is derived from an EMBL/GenBank/DDBJ whole genome shotgun (WGS) entry which is preliminary data.</text>
</comment>
<keyword evidence="8" id="KW-1185">Reference proteome</keyword>
<dbReference type="EMBL" id="BMHY01000004">
    <property type="protein sequence ID" value="GGG70750.1"/>
    <property type="molecule type" value="Genomic_DNA"/>
</dbReference>